<dbReference type="PANTHER" id="PTHR34223">
    <property type="entry name" value="OS11G0201299 PROTEIN"/>
    <property type="match status" value="1"/>
</dbReference>
<accession>A0AAV1W163</accession>
<dbReference type="Pfam" id="PF24758">
    <property type="entry name" value="LRR_At5g56370"/>
    <property type="match status" value="1"/>
</dbReference>
<dbReference type="EMBL" id="CAXHTB010000003">
    <property type="protein sequence ID" value="CAL0302786.1"/>
    <property type="molecule type" value="Genomic_DNA"/>
</dbReference>
<dbReference type="InterPro" id="IPR032675">
    <property type="entry name" value="LRR_dom_sf"/>
</dbReference>
<keyword evidence="3" id="KW-1185">Reference proteome</keyword>
<dbReference type="Gene3D" id="3.80.10.10">
    <property type="entry name" value="Ribonuclease Inhibitor"/>
    <property type="match status" value="1"/>
</dbReference>
<sequence length="533" mass="61944">MANIITPPISIETIDYLSLLPQELIHAHILPKLFTKEAARTTILSKRWRSLWTSLPYLEFYQFHFHHTISFRNFVDHTIRDHARTETDILRFKLFMTHGVQVSDIENWVRLVMSRNVREFHLHFLGREPYTWPSRTVCMANTITLLELYNCQVRFSSSNSNVRLPHLQTLSLEKVWIDQRSIEIFLSGCPSINDLKVWNCCELKYVIVANNHQLKRVCIGNCIWLEKLGIFQVPCLQSLTLDLTQSFVTLSQMGFVLDSGAYETIKEFHLCNYSNEEKAFQDLLSALTNLECLILKSVRQCSQKIEISSKNLKRLVLEHCDFFMVSITAPNLTSLKCENNHMLLYPMDTFNVKDYIFSNCCNYSTVVDEKSLKFEPVKQFLMNSGNDLLEGTKMIIDLKWCNYIIVLEDWKSIAELPYEVIDGLFPKAMCISNMSFSQMAEWFLNHSLCFSQNLLIISSSDIKFYKVLKEKRPDCYNESSSFTMSREAFERNTNLSVVSMNNISGENDHKIAFFDALFEGCFNTKQAIVLESL</sequence>
<protein>
    <recommendedName>
        <fullName evidence="1">F-box/LRR-repeat protein 15/At3g58940/PEG3-like LRR domain-containing protein</fullName>
    </recommendedName>
</protein>
<dbReference type="Proteomes" id="UP001497480">
    <property type="component" value="Unassembled WGS sequence"/>
</dbReference>
<reference evidence="2 3" key="1">
    <citation type="submission" date="2024-03" db="EMBL/GenBank/DDBJ databases">
        <authorList>
            <person name="Martinez-Hernandez J."/>
        </authorList>
    </citation>
    <scope>NUCLEOTIDE SEQUENCE [LARGE SCALE GENOMIC DNA]</scope>
</reference>
<dbReference type="SUPFAM" id="SSF81383">
    <property type="entry name" value="F-box domain"/>
    <property type="match status" value="1"/>
</dbReference>
<evidence type="ECO:0000259" key="1">
    <source>
        <dbReference type="Pfam" id="PF24758"/>
    </source>
</evidence>
<gene>
    <name evidence="2" type="ORF">LLUT_LOCUS3846</name>
</gene>
<dbReference type="AlphaFoldDB" id="A0AAV1W163"/>
<dbReference type="SUPFAM" id="SSF52047">
    <property type="entry name" value="RNI-like"/>
    <property type="match status" value="1"/>
</dbReference>
<dbReference type="InterPro" id="IPR055411">
    <property type="entry name" value="LRR_FXL15/At3g58940/PEG3-like"/>
</dbReference>
<name>A0AAV1W163_LUPLU</name>
<evidence type="ECO:0000313" key="3">
    <source>
        <dbReference type="Proteomes" id="UP001497480"/>
    </source>
</evidence>
<feature type="domain" description="F-box/LRR-repeat protein 15/At3g58940/PEG3-like LRR" evidence="1">
    <location>
        <begin position="106"/>
        <end position="241"/>
    </location>
</feature>
<organism evidence="2 3">
    <name type="scientific">Lupinus luteus</name>
    <name type="common">European yellow lupine</name>
    <dbReference type="NCBI Taxonomy" id="3873"/>
    <lineage>
        <taxon>Eukaryota</taxon>
        <taxon>Viridiplantae</taxon>
        <taxon>Streptophyta</taxon>
        <taxon>Embryophyta</taxon>
        <taxon>Tracheophyta</taxon>
        <taxon>Spermatophyta</taxon>
        <taxon>Magnoliopsida</taxon>
        <taxon>eudicotyledons</taxon>
        <taxon>Gunneridae</taxon>
        <taxon>Pentapetalae</taxon>
        <taxon>rosids</taxon>
        <taxon>fabids</taxon>
        <taxon>Fabales</taxon>
        <taxon>Fabaceae</taxon>
        <taxon>Papilionoideae</taxon>
        <taxon>50 kb inversion clade</taxon>
        <taxon>genistoids sensu lato</taxon>
        <taxon>core genistoids</taxon>
        <taxon>Genisteae</taxon>
        <taxon>Lupinus</taxon>
    </lineage>
</organism>
<dbReference type="PANTHER" id="PTHR34223:SF51">
    <property type="entry name" value="OS06G0556300 PROTEIN"/>
    <property type="match status" value="1"/>
</dbReference>
<comment type="caution">
    <text evidence="2">The sequence shown here is derived from an EMBL/GenBank/DDBJ whole genome shotgun (WGS) entry which is preliminary data.</text>
</comment>
<evidence type="ECO:0000313" key="2">
    <source>
        <dbReference type="EMBL" id="CAL0302786.1"/>
    </source>
</evidence>
<dbReference type="InterPro" id="IPR036047">
    <property type="entry name" value="F-box-like_dom_sf"/>
</dbReference>
<dbReference type="InterPro" id="IPR053197">
    <property type="entry name" value="F-box_SCFL_complex_component"/>
</dbReference>
<proteinExistence type="predicted"/>